<protein>
    <recommendedName>
        <fullName evidence="2">endo-polygalacturonase</fullName>
        <ecNumber evidence="2">3.2.1.15</ecNumber>
    </recommendedName>
</protein>
<dbReference type="GO" id="GO:0071555">
    <property type="term" value="P:cell wall organization"/>
    <property type="evidence" value="ECO:0007669"/>
    <property type="project" value="UniProtKB-KW"/>
</dbReference>
<dbReference type="RefSeq" id="XP_007389122.1">
    <property type="nucleotide sequence ID" value="XM_007389060.1"/>
</dbReference>
<evidence type="ECO:0000256" key="1">
    <source>
        <dbReference type="ARBA" id="ARBA00008834"/>
    </source>
</evidence>
<dbReference type="OMA" id="NGALYWD"/>
<dbReference type="KEGG" id="psq:PUNSTDRAFT_123222"/>
<keyword evidence="4" id="KW-0677">Repeat</keyword>
<evidence type="ECO:0000256" key="9">
    <source>
        <dbReference type="ARBA" id="ARBA00034074"/>
    </source>
</evidence>
<dbReference type="GO" id="GO:0004650">
    <property type="term" value="F:polygalacturonase activity"/>
    <property type="evidence" value="ECO:0007669"/>
    <property type="project" value="UniProtKB-EC"/>
</dbReference>
<evidence type="ECO:0000256" key="10">
    <source>
        <dbReference type="PROSITE-ProRule" id="PRU10052"/>
    </source>
</evidence>
<comment type="similarity">
    <text evidence="1 11">Belongs to the glycosyl hydrolase 28 family.</text>
</comment>
<dbReference type="InterPro" id="IPR012334">
    <property type="entry name" value="Pectin_lyas_fold"/>
</dbReference>
<evidence type="ECO:0000256" key="6">
    <source>
        <dbReference type="ARBA" id="ARBA00023157"/>
    </source>
</evidence>
<organism evidence="13 14">
    <name type="scientific">Punctularia strigosozonata (strain HHB-11173)</name>
    <name type="common">White-rot fungus</name>
    <dbReference type="NCBI Taxonomy" id="741275"/>
    <lineage>
        <taxon>Eukaryota</taxon>
        <taxon>Fungi</taxon>
        <taxon>Dikarya</taxon>
        <taxon>Basidiomycota</taxon>
        <taxon>Agaricomycotina</taxon>
        <taxon>Agaricomycetes</taxon>
        <taxon>Corticiales</taxon>
        <taxon>Punctulariaceae</taxon>
        <taxon>Punctularia</taxon>
    </lineage>
</organism>
<dbReference type="OrthoDB" id="1546079at2759"/>
<gene>
    <name evidence="13" type="ORF">PUNSTDRAFT_123222</name>
</gene>
<evidence type="ECO:0000256" key="2">
    <source>
        <dbReference type="ARBA" id="ARBA00012736"/>
    </source>
</evidence>
<keyword evidence="14" id="KW-1185">Reference proteome</keyword>
<evidence type="ECO:0000313" key="13">
    <source>
        <dbReference type="EMBL" id="EIN03635.1"/>
    </source>
</evidence>
<dbReference type="PANTHER" id="PTHR31884">
    <property type="entry name" value="POLYGALACTURONASE"/>
    <property type="match status" value="1"/>
</dbReference>
<feature type="active site" evidence="10">
    <location>
        <position position="223"/>
    </location>
</feature>
<name>R7RZU2_PUNST</name>
<dbReference type="eggNOG" id="ENOG502QTAW">
    <property type="taxonomic scope" value="Eukaryota"/>
</dbReference>
<dbReference type="SUPFAM" id="SSF51126">
    <property type="entry name" value="Pectin lyase-like"/>
    <property type="match status" value="1"/>
</dbReference>
<dbReference type="Pfam" id="PF00295">
    <property type="entry name" value="Glyco_hydro_28"/>
    <property type="match status" value="1"/>
</dbReference>
<evidence type="ECO:0000256" key="11">
    <source>
        <dbReference type="RuleBase" id="RU361169"/>
    </source>
</evidence>
<dbReference type="HOGENOM" id="CLU_040116_0_0_1"/>
<dbReference type="Proteomes" id="UP000054196">
    <property type="component" value="Unassembled WGS sequence"/>
</dbReference>
<dbReference type="InterPro" id="IPR050434">
    <property type="entry name" value="Glycosyl_hydrlase_28"/>
</dbReference>
<keyword evidence="7 11" id="KW-0326">Glycosidase</keyword>
<dbReference type="PROSITE" id="PS00502">
    <property type="entry name" value="POLYGALACTURONASE"/>
    <property type="match status" value="1"/>
</dbReference>
<dbReference type="AlphaFoldDB" id="R7RZU2"/>
<keyword evidence="3 12" id="KW-0732">Signal</keyword>
<dbReference type="GO" id="GO:0005576">
    <property type="term" value="C:extracellular region"/>
    <property type="evidence" value="ECO:0007669"/>
    <property type="project" value="TreeGrafter"/>
</dbReference>
<dbReference type="GeneID" id="18877649"/>
<dbReference type="SMART" id="SM00710">
    <property type="entry name" value="PbH1"/>
    <property type="match status" value="8"/>
</dbReference>
<dbReference type="GO" id="GO:0045490">
    <property type="term" value="P:pectin catabolic process"/>
    <property type="evidence" value="ECO:0007669"/>
    <property type="project" value="TreeGrafter"/>
</dbReference>
<evidence type="ECO:0000256" key="12">
    <source>
        <dbReference type="SAM" id="SignalP"/>
    </source>
</evidence>
<proteinExistence type="inferred from homology"/>
<dbReference type="InterPro" id="IPR000743">
    <property type="entry name" value="Glyco_hydro_28"/>
</dbReference>
<sequence>MISAKTILAAFVLARLALAMPSGTDTAKRATCTVNSVSSASSLSSCSSVVISSFTVPSGSTLTMNFAEGASVTMSGDVTFASTTSSGPLVTIAGTGITFNGNGHKFDGNGPDYWDGEGTNGGKTKPHPFMKLKASGTLENFTILNTPAQAISMGNDDPVVVSGVTVDNSAGDTNSLGHNTDGFDCSESDVTIQNSVIKNQDDCIAINAGSNIVFQNNQCSGGHGISIGSIASGKTVSGVTISGNTVTNSQNGLRIKVNADATSASVSGVTYSGNTLSGITDYGILVTESYPDSFGTPGTGASISGINFTGSKTTVAVDSSATRVAVNCGSGACSGTWNWGELTVTGGKTSVIKAASATISGGSY</sequence>
<evidence type="ECO:0000313" key="14">
    <source>
        <dbReference type="Proteomes" id="UP000054196"/>
    </source>
</evidence>
<keyword evidence="5 11" id="KW-0378">Hydrolase</keyword>
<evidence type="ECO:0000256" key="8">
    <source>
        <dbReference type="ARBA" id="ARBA00023316"/>
    </source>
</evidence>
<feature type="signal peptide" evidence="12">
    <location>
        <begin position="1"/>
        <end position="19"/>
    </location>
</feature>
<comment type="catalytic activity">
    <reaction evidence="9">
        <text>(1,4-alpha-D-galacturonosyl)n+m + H2O = (1,4-alpha-D-galacturonosyl)n + (1,4-alpha-D-galacturonosyl)m.</text>
        <dbReference type="EC" id="3.2.1.15"/>
    </reaction>
</comment>
<reference evidence="14" key="1">
    <citation type="journal article" date="2012" name="Science">
        <title>The Paleozoic origin of enzymatic lignin decomposition reconstructed from 31 fungal genomes.</title>
        <authorList>
            <person name="Floudas D."/>
            <person name="Binder M."/>
            <person name="Riley R."/>
            <person name="Barry K."/>
            <person name="Blanchette R.A."/>
            <person name="Henrissat B."/>
            <person name="Martinez A.T."/>
            <person name="Otillar R."/>
            <person name="Spatafora J.W."/>
            <person name="Yadav J.S."/>
            <person name="Aerts A."/>
            <person name="Benoit I."/>
            <person name="Boyd A."/>
            <person name="Carlson A."/>
            <person name="Copeland A."/>
            <person name="Coutinho P.M."/>
            <person name="de Vries R.P."/>
            <person name="Ferreira P."/>
            <person name="Findley K."/>
            <person name="Foster B."/>
            <person name="Gaskell J."/>
            <person name="Glotzer D."/>
            <person name="Gorecki P."/>
            <person name="Heitman J."/>
            <person name="Hesse C."/>
            <person name="Hori C."/>
            <person name="Igarashi K."/>
            <person name="Jurgens J.A."/>
            <person name="Kallen N."/>
            <person name="Kersten P."/>
            <person name="Kohler A."/>
            <person name="Kuees U."/>
            <person name="Kumar T.K.A."/>
            <person name="Kuo A."/>
            <person name="LaButti K."/>
            <person name="Larrondo L.F."/>
            <person name="Lindquist E."/>
            <person name="Ling A."/>
            <person name="Lombard V."/>
            <person name="Lucas S."/>
            <person name="Lundell T."/>
            <person name="Martin R."/>
            <person name="McLaughlin D.J."/>
            <person name="Morgenstern I."/>
            <person name="Morin E."/>
            <person name="Murat C."/>
            <person name="Nagy L.G."/>
            <person name="Nolan M."/>
            <person name="Ohm R.A."/>
            <person name="Patyshakuliyeva A."/>
            <person name="Rokas A."/>
            <person name="Ruiz-Duenas F.J."/>
            <person name="Sabat G."/>
            <person name="Salamov A."/>
            <person name="Samejima M."/>
            <person name="Schmutz J."/>
            <person name="Slot J.C."/>
            <person name="St John F."/>
            <person name="Stenlid J."/>
            <person name="Sun H."/>
            <person name="Sun S."/>
            <person name="Syed K."/>
            <person name="Tsang A."/>
            <person name="Wiebenga A."/>
            <person name="Young D."/>
            <person name="Pisabarro A."/>
            <person name="Eastwood D.C."/>
            <person name="Martin F."/>
            <person name="Cullen D."/>
            <person name="Grigoriev I.V."/>
            <person name="Hibbett D.S."/>
        </authorList>
    </citation>
    <scope>NUCLEOTIDE SEQUENCE [LARGE SCALE GENOMIC DNA]</scope>
    <source>
        <strain evidence="14">HHB-11173 SS5</strain>
    </source>
</reference>
<dbReference type="PANTHER" id="PTHR31884:SF1">
    <property type="entry name" value="POLYGALACTURONASE"/>
    <property type="match status" value="1"/>
</dbReference>
<dbReference type="InterPro" id="IPR011050">
    <property type="entry name" value="Pectin_lyase_fold/virulence"/>
</dbReference>
<evidence type="ECO:0000256" key="7">
    <source>
        <dbReference type="ARBA" id="ARBA00023295"/>
    </source>
</evidence>
<keyword evidence="8" id="KW-0961">Cell wall biogenesis/degradation</keyword>
<dbReference type="InterPro" id="IPR006626">
    <property type="entry name" value="PbH1"/>
</dbReference>
<evidence type="ECO:0000256" key="4">
    <source>
        <dbReference type="ARBA" id="ARBA00022737"/>
    </source>
</evidence>
<dbReference type="EC" id="3.2.1.15" evidence="2"/>
<keyword evidence="6" id="KW-1015">Disulfide bond</keyword>
<dbReference type="Gene3D" id="2.160.20.10">
    <property type="entry name" value="Single-stranded right-handed beta-helix, Pectin lyase-like"/>
    <property type="match status" value="1"/>
</dbReference>
<feature type="chain" id="PRO_5004443704" description="endo-polygalacturonase" evidence="12">
    <location>
        <begin position="20"/>
        <end position="364"/>
    </location>
</feature>
<dbReference type="EMBL" id="JH687560">
    <property type="protein sequence ID" value="EIN03635.1"/>
    <property type="molecule type" value="Genomic_DNA"/>
</dbReference>
<accession>R7RZU2</accession>
<evidence type="ECO:0000256" key="5">
    <source>
        <dbReference type="ARBA" id="ARBA00022801"/>
    </source>
</evidence>
<evidence type="ECO:0000256" key="3">
    <source>
        <dbReference type="ARBA" id="ARBA00022729"/>
    </source>
</evidence>